<dbReference type="EC" id="2.7.7.101" evidence="12"/>
<organism evidence="16 17">
    <name type="scientific">Candidatus Magasanikbacteria bacterium RIFCSPLOWO2_12_FULL_43_12</name>
    <dbReference type="NCBI Taxonomy" id="1798692"/>
    <lineage>
        <taxon>Bacteria</taxon>
        <taxon>Candidatus Magasanikiibacteriota</taxon>
    </lineage>
</organism>
<evidence type="ECO:0000256" key="3">
    <source>
        <dbReference type="ARBA" id="ARBA00022679"/>
    </source>
</evidence>
<dbReference type="STRING" id="1798692.A3G00_04600"/>
<dbReference type="HAMAP" id="MF_00974">
    <property type="entry name" value="DNA_primase_DnaG"/>
    <property type="match status" value="1"/>
</dbReference>
<dbReference type="CDD" id="cd03364">
    <property type="entry name" value="TOPRIM_DnaG_primases"/>
    <property type="match status" value="1"/>
</dbReference>
<comment type="catalytic activity">
    <reaction evidence="12">
        <text>ssDNA + n NTP = ssDNA/pppN(pN)n-1 hybrid + (n-1) diphosphate.</text>
        <dbReference type="EC" id="2.7.7.101"/>
    </reaction>
</comment>
<name>A0A1F6MWB2_9BACT</name>
<keyword evidence="10 12" id="KW-0238">DNA-binding</keyword>
<evidence type="ECO:0000256" key="13">
    <source>
        <dbReference type="PIRNR" id="PIRNR002811"/>
    </source>
</evidence>
<comment type="caution">
    <text evidence="16">The sequence shown here is derived from an EMBL/GenBank/DDBJ whole genome shotgun (WGS) entry which is preliminary data.</text>
</comment>
<dbReference type="Pfam" id="PF08275">
    <property type="entry name" value="DNAG_N"/>
    <property type="match status" value="1"/>
</dbReference>
<keyword evidence="3 12" id="KW-0808">Transferase</keyword>
<dbReference type="GO" id="GO:0003677">
    <property type="term" value="F:DNA binding"/>
    <property type="evidence" value="ECO:0007669"/>
    <property type="project" value="UniProtKB-KW"/>
</dbReference>
<evidence type="ECO:0000256" key="8">
    <source>
        <dbReference type="ARBA" id="ARBA00022833"/>
    </source>
</evidence>
<keyword evidence="6 12" id="KW-0479">Metal-binding</keyword>
<dbReference type="GO" id="GO:0006269">
    <property type="term" value="P:DNA replication, synthesis of primer"/>
    <property type="evidence" value="ECO:0007669"/>
    <property type="project" value="UniProtKB-UniRule"/>
</dbReference>
<dbReference type="Gene3D" id="3.90.580.10">
    <property type="entry name" value="Zinc finger, CHC2-type domain"/>
    <property type="match status" value="1"/>
</dbReference>
<dbReference type="InterPro" id="IPR006295">
    <property type="entry name" value="DNA_primase_DnaG"/>
</dbReference>
<dbReference type="InterPro" id="IPR013264">
    <property type="entry name" value="DNAG_N"/>
</dbReference>
<dbReference type="SMART" id="SM00400">
    <property type="entry name" value="ZnF_CHCC"/>
    <property type="match status" value="1"/>
</dbReference>
<dbReference type="PROSITE" id="PS50880">
    <property type="entry name" value="TOPRIM"/>
    <property type="match status" value="1"/>
</dbReference>
<evidence type="ECO:0000313" key="16">
    <source>
        <dbReference type="EMBL" id="OGH75780.1"/>
    </source>
</evidence>
<keyword evidence="2 12" id="KW-0639">Primosome</keyword>
<dbReference type="Pfam" id="PF01807">
    <property type="entry name" value="Zn_ribbon_DnaG"/>
    <property type="match status" value="1"/>
</dbReference>
<evidence type="ECO:0000256" key="11">
    <source>
        <dbReference type="ARBA" id="ARBA00023163"/>
    </source>
</evidence>
<keyword evidence="1 12" id="KW-0240">DNA-directed RNA polymerase</keyword>
<evidence type="ECO:0000313" key="17">
    <source>
        <dbReference type="Proteomes" id="UP000178347"/>
    </source>
</evidence>
<evidence type="ECO:0000256" key="10">
    <source>
        <dbReference type="ARBA" id="ARBA00023125"/>
    </source>
</evidence>
<dbReference type="AlphaFoldDB" id="A0A1F6MWB2"/>
<dbReference type="PANTHER" id="PTHR30313:SF2">
    <property type="entry name" value="DNA PRIMASE"/>
    <property type="match status" value="1"/>
</dbReference>
<dbReference type="InterPro" id="IPR037068">
    <property type="entry name" value="DNA_primase_core_N_sf"/>
</dbReference>
<comment type="function">
    <text evidence="12 13">RNA polymerase that catalyzes the synthesis of short RNA molecules used as primers for DNA polymerase during DNA replication.</text>
</comment>
<protein>
    <recommendedName>
        <fullName evidence="12 13">DNA primase</fullName>
        <ecNumber evidence="12">2.7.7.101</ecNumber>
    </recommendedName>
</protein>
<comment type="domain">
    <text evidence="12">Contains an N-terminal zinc-binding domain, a central core domain that contains the primase activity, and a C-terminal DnaB-binding domain.</text>
</comment>
<comment type="cofactor">
    <cofactor evidence="12 13 14">
        <name>Zn(2+)</name>
        <dbReference type="ChEBI" id="CHEBI:29105"/>
    </cofactor>
    <text evidence="12 13 14">Binds 1 zinc ion per monomer.</text>
</comment>
<evidence type="ECO:0000256" key="6">
    <source>
        <dbReference type="ARBA" id="ARBA00022723"/>
    </source>
</evidence>
<evidence type="ECO:0000256" key="9">
    <source>
        <dbReference type="ARBA" id="ARBA00022842"/>
    </source>
</evidence>
<evidence type="ECO:0000256" key="5">
    <source>
        <dbReference type="ARBA" id="ARBA00022705"/>
    </source>
</evidence>
<dbReference type="GO" id="GO:0008270">
    <property type="term" value="F:zinc ion binding"/>
    <property type="evidence" value="ECO:0007669"/>
    <property type="project" value="UniProtKB-UniRule"/>
</dbReference>
<proteinExistence type="inferred from homology"/>
<dbReference type="NCBIfam" id="TIGR01391">
    <property type="entry name" value="dnaG"/>
    <property type="match status" value="1"/>
</dbReference>
<dbReference type="GO" id="GO:1990077">
    <property type="term" value="C:primosome complex"/>
    <property type="evidence" value="ECO:0007669"/>
    <property type="project" value="UniProtKB-KW"/>
</dbReference>
<dbReference type="InterPro" id="IPR030846">
    <property type="entry name" value="DnaG_bac"/>
</dbReference>
<comment type="subunit">
    <text evidence="12">Monomer. Interacts with DnaB.</text>
</comment>
<keyword evidence="11 12" id="KW-0804">Transcription</keyword>
<dbReference type="Proteomes" id="UP000178347">
    <property type="component" value="Unassembled WGS sequence"/>
</dbReference>
<dbReference type="PIRSF" id="PIRSF002811">
    <property type="entry name" value="DnaG"/>
    <property type="match status" value="1"/>
</dbReference>
<evidence type="ECO:0000256" key="7">
    <source>
        <dbReference type="ARBA" id="ARBA00022771"/>
    </source>
</evidence>
<dbReference type="InterPro" id="IPR002694">
    <property type="entry name" value="Znf_CHC2"/>
</dbReference>
<dbReference type="InterPro" id="IPR036977">
    <property type="entry name" value="DNA_primase_Znf_CHC2"/>
</dbReference>
<keyword evidence="4 12" id="KW-0548">Nucleotidyltransferase</keyword>
<reference evidence="16 17" key="1">
    <citation type="journal article" date="2016" name="Nat. Commun.">
        <title>Thousands of microbial genomes shed light on interconnected biogeochemical processes in an aquifer system.</title>
        <authorList>
            <person name="Anantharaman K."/>
            <person name="Brown C.T."/>
            <person name="Hug L.A."/>
            <person name="Sharon I."/>
            <person name="Castelle C.J."/>
            <person name="Probst A.J."/>
            <person name="Thomas B.C."/>
            <person name="Singh A."/>
            <person name="Wilkins M.J."/>
            <person name="Karaoz U."/>
            <person name="Brodie E.L."/>
            <person name="Williams K.H."/>
            <person name="Hubbard S.S."/>
            <person name="Banfield J.F."/>
        </authorList>
    </citation>
    <scope>NUCLEOTIDE SEQUENCE [LARGE SCALE GENOMIC DNA]</scope>
</reference>
<evidence type="ECO:0000256" key="14">
    <source>
        <dbReference type="PIRSR" id="PIRSR002811-1"/>
    </source>
</evidence>
<dbReference type="Pfam" id="PF10410">
    <property type="entry name" value="DnaB_bind"/>
    <property type="match status" value="1"/>
</dbReference>
<evidence type="ECO:0000256" key="1">
    <source>
        <dbReference type="ARBA" id="ARBA00022478"/>
    </source>
</evidence>
<sequence length="598" mass="67724">MSDEVQLIKDKIDVADLIAEYVQLKPAGINKKGLCPFHHEKSPSFMVNSERQGWHCFGCGKGGDIFTFVQEMEGMEFKEALKHLANRAGVQLTSYRSDVDSSQKNRLKDINVEAARFFHNFLLKMPAAKPAMDYLINRGLKNETIEEWQVGFVPEQWDLLTQYLLKKGFSIDDLVVSGLTIKRDPSAGLGRAGSGFYDRFRGRVMFPIWNVHGEVVGFTGRILVEKENSGGKYVNTPQTLVYDKSRVIFGLNKAKQEIKAKDSVVMVEGQMDVVACHQAGMKNVVASSGTALTEEQVKLLKRYSLNLNMAFDSDDAGQNAAKRGIDIAIREGINIRVISIPVGFGKDPDECLKKNPSVWFQSVEKARGIMDWYFEKILVGKDLSLPRQKQLAADQLLPEIALIPYAVERDHWLRQLGEKLGVDVAVLREDIVRLGRREIRNKKLEMSSEGEEIVAEDDRLTKLIERLMVMALRFSDLFCEVVAGKLGDVLSTGRFGSLYTEMKREYTENNKIDMEKLRGIIESADKENLIDILLMKGELDFSGIQTNEAKNELRKLLASIMEEWQKKQRKEMQGIIEKAERDGDKTKLNELVKKFGKI</sequence>
<keyword evidence="9" id="KW-0460">Magnesium</keyword>
<dbReference type="GO" id="GO:0005737">
    <property type="term" value="C:cytoplasm"/>
    <property type="evidence" value="ECO:0007669"/>
    <property type="project" value="TreeGrafter"/>
</dbReference>
<dbReference type="FunFam" id="3.90.580.10:FF:000001">
    <property type="entry name" value="DNA primase"/>
    <property type="match status" value="1"/>
</dbReference>
<feature type="zinc finger region" description="CHC2-type" evidence="12 14">
    <location>
        <begin position="35"/>
        <end position="59"/>
    </location>
</feature>
<keyword evidence="8 12" id="KW-0862">Zinc</keyword>
<accession>A0A1F6MWB2</accession>
<keyword evidence="7 12" id="KW-0863">Zinc-finger</keyword>
<dbReference type="InterPro" id="IPR034151">
    <property type="entry name" value="TOPRIM_DnaG_bac"/>
</dbReference>
<dbReference type="PANTHER" id="PTHR30313">
    <property type="entry name" value="DNA PRIMASE"/>
    <property type="match status" value="1"/>
</dbReference>
<dbReference type="Gene3D" id="3.90.980.10">
    <property type="entry name" value="DNA primase, catalytic core, N-terminal domain"/>
    <property type="match status" value="1"/>
</dbReference>
<dbReference type="EMBL" id="MFQN01000002">
    <property type="protein sequence ID" value="OGH75780.1"/>
    <property type="molecule type" value="Genomic_DNA"/>
</dbReference>
<dbReference type="SUPFAM" id="SSF57783">
    <property type="entry name" value="Zinc beta-ribbon"/>
    <property type="match status" value="1"/>
</dbReference>
<dbReference type="InterPro" id="IPR016136">
    <property type="entry name" value="DNA_helicase_N/primase_C"/>
</dbReference>
<evidence type="ECO:0000256" key="12">
    <source>
        <dbReference type="HAMAP-Rule" id="MF_00974"/>
    </source>
</evidence>
<dbReference type="Gene3D" id="3.40.1360.10">
    <property type="match status" value="1"/>
</dbReference>
<keyword evidence="5 12" id="KW-0235">DNA replication</keyword>
<dbReference type="Pfam" id="PF13155">
    <property type="entry name" value="Toprim_2"/>
    <property type="match status" value="1"/>
</dbReference>
<evidence type="ECO:0000256" key="2">
    <source>
        <dbReference type="ARBA" id="ARBA00022515"/>
    </source>
</evidence>
<dbReference type="InterPro" id="IPR019475">
    <property type="entry name" value="DNA_primase_DnaB-bd"/>
</dbReference>
<dbReference type="SMART" id="SM00493">
    <property type="entry name" value="TOPRIM"/>
    <property type="match status" value="1"/>
</dbReference>
<evidence type="ECO:0000259" key="15">
    <source>
        <dbReference type="PROSITE" id="PS50880"/>
    </source>
</evidence>
<comment type="similarity">
    <text evidence="12 13">Belongs to the DnaG primase family.</text>
</comment>
<dbReference type="GO" id="GO:0003899">
    <property type="term" value="F:DNA-directed RNA polymerase activity"/>
    <property type="evidence" value="ECO:0007669"/>
    <property type="project" value="UniProtKB-UniRule"/>
</dbReference>
<dbReference type="InterPro" id="IPR006171">
    <property type="entry name" value="TOPRIM_dom"/>
</dbReference>
<dbReference type="SUPFAM" id="SSF56731">
    <property type="entry name" value="DNA primase core"/>
    <property type="match status" value="1"/>
</dbReference>
<evidence type="ECO:0000256" key="4">
    <source>
        <dbReference type="ARBA" id="ARBA00022695"/>
    </source>
</evidence>
<feature type="domain" description="Toprim" evidence="15">
    <location>
        <begin position="262"/>
        <end position="343"/>
    </location>
</feature>
<dbReference type="Gene3D" id="1.10.860.10">
    <property type="entry name" value="DNAb Helicase, Chain A"/>
    <property type="match status" value="1"/>
</dbReference>
<gene>
    <name evidence="12" type="primary">dnaG</name>
    <name evidence="16" type="ORF">A3G00_04600</name>
</gene>
<dbReference type="GO" id="GO:0000428">
    <property type="term" value="C:DNA-directed RNA polymerase complex"/>
    <property type="evidence" value="ECO:0007669"/>
    <property type="project" value="UniProtKB-KW"/>
</dbReference>
<dbReference type="InterPro" id="IPR050219">
    <property type="entry name" value="DnaG_primase"/>
</dbReference>